<evidence type="ECO:0000313" key="2">
    <source>
        <dbReference type="EMBL" id="RKP23023.1"/>
    </source>
</evidence>
<keyword evidence="3" id="KW-1185">Reference proteome</keyword>
<evidence type="ECO:0000313" key="3">
    <source>
        <dbReference type="Proteomes" id="UP000278143"/>
    </source>
</evidence>
<keyword evidence="1" id="KW-0812">Transmembrane</keyword>
<feature type="transmembrane region" description="Helical" evidence="1">
    <location>
        <begin position="367"/>
        <end position="389"/>
    </location>
</feature>
<accession>A0A4P9YST5</accession>
<dbReference type="EMBL" id="KZ991384">
    <property type="protein sequence ID" value="RKP23023.1"/>
    <property type="molecule type" value="Genomic_DNA"/>
</dbReference>
<protein>
    <submittedName>
        <fullName evidence="2">Uncharacterized protein</fullName>
    </submittedName>
</protein>
<keyword evidence="1" id="KW-1133">Transmembrane helix</keyword>
<dbReference type="AlphaFoldDB" id="A0A4P9YST5"/>
<feature type="transmembrane region" description="Helical" evidence="1">
    <location>
        <begin position="444"/>
        <end position="466"/>
    </location>
</feature>
<name>A0A4P9YST5_9FUNG</name>
<reference evidence="3" key="1">
    <citation type="journal article" date="2018" name="Nat. Microbiol.">
        <title>Leveraging single-cell genomics to expand the fungal tree of life.</title>
        <authorList>
            <person name="Ahrendt S.R."/>
            <person name="Quandt C.A."/>
            <person name="Ciobanu D."/>
            <person name="Clum A."/>
            <person name="Salamov A."/>
            <person name="Andreopoulos B."/>
            <person name="Cheng J.F."/>
            <person name="Woyke T."/>
            <person name="Pelin A."/>
            <person name="Henrissat B."/>
            <person name="Reynolds N.K."/>
            <person name="Benny G.L."/>
            <person name="Smith M.E."/>
            <person name="James T.Y."/>
            <person name="Grigoriev I.V."/>
        </authorList>
    </citation>
    <scope>NUCLEOTIDE SEQUENCE [LARGE SCALE GENOMIC DNA]</scope>
    <source>
        <strain evidence="3">Benny S71-1</strain>
    </source>
</reference>
<evidence type="ECO:0000256" key="1">
    <source>
        <dbReference type="SAM" id="Phobius"/>
    </source>
</evidence>
<gene>
    <name evidence="2" type="ORF">SYNPS1DRAFT_31281</name>
</gene>
<dbReference type="OrthoDB" id="5596617at2759"/>
<proteinExistence type="predicted"/>
<organism evidence="2 3">
    <name type="scientific">Syncephalis pseudoplumigaleata</name>
    <dbReference type="NCBI Taxonomy" id="1712513"/>
    <lineage>
        <taxon>Eukaryota</taxon>
        <taxon>Fungi</taxon>
        <taxon>Fungi incertae sedis</taxon>
        <taxon>Zoopagomycota</taxon>
        <taxon>Zoopagomycotina</taxon>
        <taxon>Zoopagomycetes</taxon>
        <taxon>Zoopagales</taxon>
        <taxon>Piptocephalidaceae</taxon>
        <taxon>Syncephalis</taxon>
    </lineage>
</organism>
<dbReference type="Proteomes" id="UP000278143">
    <property type="component" value="Unassembled WGS sequence"/>
</dbReference>
<sequence>MREMAASVKVDRREQSIECVVHGPFLQRPRQQRFDYTTLGGGHVVEVTTCTEPASQMEAAHLHPSSSLHPFILSKEASLLYGHTGHLFHFVHSSIHSIHRINGSRKAHAHTLRGCQGRVKGACVYFLAAIEKEQTNTHRHSAGIEREHAKLYRLDGTIAACPIDHDMADHARLASGDHLHCLLVLLRFQTTIRVAERCLSSTQAAPIQTVTPVVHNTRNVTFPADGSCNLNLFEPYCPSGSTTAWPIALILDGGGGGGDNVTKGISVGQPCQRCPQPGNATLTQRLIRKFGDGSFIADSWRTFGNCGLDGFCARDGYCRARKREYYVCTGDNQCASGRCELNDNLGQRLCQTTDNSMDISMARFLQGYIWITLAGAIISAIGLVLAMLYRRRRKLLRKKQHALQTIDGHAAKQPSNLVAVGPSARGFRSRMLLARQWLMKNGHALGVTACITITLGVVLILFSILYPSFASYAFADNDI</sequence>
<keyword evidence="1" id="KW-0472">Membrane</keyword>